<dbReference type="STRING" id="228410.NE0511"/>
<organism evidence="1 2">
    <name type="scientific">Nitrosomonas europaea (strain ATCC 19718 / CIP 103999 / KCTC 2705 / NBRC 14298)</name>
    <dbReference type="NCBI Taxonomy" id="228410"/>
    <lineage>
        <taxon>Bacteria</taxon>
        <taxon>Pseudomonadati</taxon>
        <taxon>Pseudomonadota</taxon>
        <taxon>Betaproteobacteria</taxon>
        <taxon>Nitrosomonadales</taxon>
        <taxon>Nitrosomonadaceae</taxon>
        <taxon>Nitrosomonas</taxon>
    </lineage>
</organism>
<reference evidence="1 2" key="1">
    <citation type="journal article" date="2003" name="J. Bacteriol.">
        <title>Complete genome sequence of the ammonia-oxidizing bacterium and obligate chemolithoautotroph Nitrosomonas europaea.</title>
        <authorList>
            <person name="Chain P."/>
            <person name="Lamerdin J."/>
            <person name="Larimer F."/>
            <person name="Regala W."/>
            <person name="Land M."/>
            <person name="Hauser L."/>
            <person name="Hooper A."/>
            <person name="Klotz M."/>
            <person name="Norton J."/>
            <person name="Sayavedra-Soto L."/>
            <person name="Arciero D."/>
            <person name="Hommes N."/>
            <person name="Whittaker M."/>
            <person name="Arp D."/>
        </authorList>
    </citation>
    <scope>NUCLEOTIDE SEQUENCE [LARGE SCALE GENOMIC DNA]</scope>
    <source>
        <strain evidence="2">ATCC 19718 / CIP 103999 / KCTC 2705 / NBRC 14298</strain>
    </source>
</reference>
<proteinExistence type="predicted"/>
<gene>
    <name evidence="1" type="ordered locus">NE0511</name>
</gene>
<dbReference type="EMBL" id="AL954747">
    <property type="protein sequence ID" value="CAD84422.1"/>
    <property type="molecule type" value="Genomic_DNA"/>
</dbReference>
<dbReference type="GeneID" id="87103717"/>
<sequence>MAHAKGGKLFDSPVRLNYIIGIKSHILDSNLQLKWSVLLDIDREPAETAEEQFDSSFFLMTEELRQLLPELMEALGGTASE</sequence>
<dbReference type="OrthoDB" id="5290530at2"/>
<dbReference type="KEGG" id="neu:NE0511"/>
<dbReference type="AlphaFoldDB" id="Q82WY9"/>
<dbReference type="Pfam" id="PF04381">
    <property type="entry name" value="RdgC"/>
    <property type="match status" value="1"/>
</dbReference>
<protein>
    <submittedName>
        <fullName evidence="1">Uncharacterized protein</fullName>
    </submittedName>
</protein>
<accession>Q82WY9</accession>
<dbReference type="InterPro" id="IPR007476">
    <property type="entry name" value="RdgC"/>
</dbReference>
<evidence type="ECO:0000313" key="1">
    <source>
        <dbReference type="EMBL" id="CAD84422.1"/>
    </source>
</evidence>
<dbReference type="GO" id="GO:0006310">
    <property type="term" value="P:DNA recombination"/>
    <property type="evidence" value="ECO:0007669"/>
    <property type="project" value="InterPro"/>
</dbReference>
<evidence type="ECO:0000313" key="2">
    <source>
        <dbReference type="Proteomes" id="UP000001416"/>
    </source>
</evidence>
<dbReference type="Proteomes" id="UP000001416">
    <property type="component" value="Chromosome"/>
</dbReference>
<dbReference type="RefSeq" id="WP_011111142.1">
    <property type="nucleotide sequence ID" value="NC_004757.1"/>
</dbReference>
<name>Q82WY9_NITEU</name>
<dbReference type="HOGENOM" id="CLU_2570317_0_0_4"/>
<keyword evidence="2" id="KW-1185">Reference proteome</keyword>